<evidence type="ECO:0000313" key="6">
    <source>
        <dbReference type="Proteomes" id="UP000647172"/>
    </source>
</evidence>
<dbReference type="SUPFAM" id="SSF53448">
    <property type="entry name" value="Nucleotide-diphospho-sugar transferases"/>
    <property type="match status" value="1"/>
</dbReference>
<name>A0A919JGW6_9ACTN</name>
<dbReference type="Proteomes" id="UP000647172">
    <property type="component" value="Unassembled WGS sequence"/>
</dbReference>
<protein>
    <recommendedName>
        <fullName evidence="7">Glycosyl transferase family 2</fullName>
    </recommendedName>
</protein>
<dbReference type="PANTHER" id="PTHR22916">
    <property type="entry name" value="GLYCOSYLTRANSFERASE"/>
    <property type="match status" value="1"/>
</dbReference>
<evidence type="ECO:0000256" key="1">
    <source>
        <dbReference type="ARBA" id="ARBA00022676"/>
    </source>
</evidence>
<dbReference type="Pfam" id="PF00535">
    <property type="entry name" value="Glycos_transf_2"/>
    <property type="match status" value="1"/>
</dbReference>
<dbReference type="EMBL" id="BOMQ01000030">
    <property type="protein sequence ID" value="GIE49165.1"/>
    <property type="molecule type" value="Genomic_DNA"/>
</dbReference>
<evidence type="ECO:0000259" key="3">
    <source>
        <dbReference type="Pfam" id="PF00535"/>
    </source>
</evidence>
<sequence>MNVPDVSIVVPVYNTMPYLTRCLTSLVEQTIGVDRMQIVAVDDGSTDRGGAELDRFARRHPGVFTVIHQPNSGGPAGPCNRALEVATGRYVFFVGADDHLGPQALQRLVAAADTWGSDVVLGRVVGENSRHIYQDVFARTEPDLDLFDSPLPRSLANTKLFRRELLERHAIRYREDMRIGSDLPFTLEACYRARRISVLADYDYYHAVRRFGATNITYLSRPEERLRTVEAVTAFVAELIPPGPRRDAVLLRRFDHEVARLLEDDLLRLDREGQRRVHEGVGRLVRDHLTDGIAGRLGAETRIRLALTRDGELDDLLAVIRRDARTGAPATLVEGGRRYARYPGFRDPERALPDACFDVTTAPDWVARLDATGIAWETDEDGSRVLAITAHTPAPDLSALGADRISVSAEEIPGDVGVLRRDDTGTTVRITFPVSRLLAASAASGQRRIVSAQAGAFDPARALGATSATGAAGAMAVRAPRLRAPQPVVVRRGTRFAALTCTVEGSGRLLVAVVPLTPQRVGAHLRRRLHRAGAPAAQPAGSS</sequence>
<dbReference type="AlphaFoldDB" id="A0A919JGW6"/>
<keyword evidence="6" id="KW-1185">Reference proteome</keyword>
<evidence type="ECO:0000313" key="5">
    <source>
        <dbReference type="EMBL" id="GIE49165.1"/>
    </source>
</evidence>
<dbReference type="CDD" id="cd00761">
    <property type="entry name" value="Glyco_tranf_GTA_type"/>
    <property type="match status" value="1"/>
</dbReference>
<comment type="caution">
    <text evidence="5">The sequence shown here is derived from an EMBL/GenBank/DDBJ whole genome shotgun (WGS) entry which is preliminary data.</text>
</comment>
<organism evidence="5 6">
    <name type="scientific">Actinoplanes nipponensis</name>
    <dbReference type="NCBI Taxonomy" id="135950"/>
    <lineage>
        <taxon>Bacteria</taxon>
        <taxon>Bacillati</taxon>
        <taxon>Actinomycetota</taxon>
        <taxon>Actinomycetes</taxon>
        <taxon>Micromonosporales</taxon>
        <taxon>Micromonosporaceae</taxon>
        <taxon>Actinoplanes</taxon>
    </lineage>
</organism>
<accession>A0A919JGW6</accession>
<keyword evidence="2" id="KW-0808">Transferase</keyword>
<dbReference type="GO" id="GO:0016757">
    <property type="term" value="F:glycosyltransferase activity"/>
    <property type="evidence" value="ECO:0007669"/>
    <property type="project" value="UniProtKB-KW"/>
</dbReference>
<dbReference type="InterPro" id="IPR001173">
    <property type="entry name" value="Glyco_trans_2-like"/>
</dbReference>
<dbReference type="Pfam" id="PF22181">
    <property type="entry name" value="TarS_linker"/>
    <property type="match status" value="1"/>
</dbReference>
<feature type="domain" description="TarS/TarP linker" evidence="4">
    <location>
        <begin position="222"/>
        <end position="319"/>
    </location>
</feature>
<dbReference type="RefSeq" id="WP_203768362.1">
    <property type="nucleotide sequence ID" value="NZ_BAAAYJ010000002.1"/>
</dbReference>
<feature type="domain" description="Glycosyltransferase 2-like" evidence="3">
    <location>
        <begin position="7"/>
        <end position="128"/>
    </location>
</feature>
<gene>
    <name evidence="5" type="ORF">Ani05nite_26990</name>
</gene>
<dbReference type="Gene3D" id="3.90.550.10">
    <property type="entry name" value="Spore Coat Polysaccharide Biosynthesis Protein SpsA, Chain A"/>
    <property type="match status" value="1"/>
</dbReference>
<keyword evidence="1" id="KW-0328">Glycosyltransferase</keyword>
<proteinExistence type="predicted"/>
<reference evidence="5" key="1">
    <citation type="submission" date="2021-01" db="EMBL/GenBank/DDBJ databases">
        <title>Whole genome shotgun sequence of Actinoplanes nipponensis NBRC 14063.</title>
        <authorList>
            <person name="Komaki H."/>
            <person name="Tamura T."/>
        </authorList>
    </citation>
    <scope>NUCLEOTIDE SEQUENCE</scope>
    <source>
        <strain evidence="5">NBRC 14063</strain>
    </source>
</reference>
<dbReference type="PANTHER" id="PTHR22916:SF51">
    <property type="entry name" value="GLYCOSYLTRANSFERASE EPSH-RELATED"/>
    <property type="match status" value="1"/>
</dbReference>
<evidence type="ECO:0000259" key="4">
    <source>
        <dbReference type="Pfam" id="PF22181"/>
    </source>
</evidence>
<evidence type="ECO:0008006" key="7">
    <source>
        <dbReference type="Google" id="ProtNLM"/>
    </source>
</evidence>
<evidence type="ECO:0000256" key="2">
    <source>
        <dbReference type="ARBA" id="ARBA00022679"/>
    </source>
</evidence>
<dbReference type="InterPro" id="IPR029044">
    <property type="entry name" value="Nucleotide-diphossugar_trans"/>
</dbReference>
<dbReference type="InterPro" id="IPR054028">
    <property type="entry name" value="TarS/TarP_linker"/>
</dbReference>